<evidence type="ECO:0000256" key="12">
    <source>
        <dbReference type="ARBA" id="ARBA00041132"/>
    </source>
</evidence>
<evidence type="ECO:0000256" key="6">
    <source>
        <dbReference type="ARBA" id="ARBA00022475"/>
    </source>
</evidence>
<dbReference type="GO" id="GO:0005769">
    <property type="term" value="C:early endosome"/>
    <property type="evidence" value="ECO:0007669"/>
    <property type="project" value="UniProtKB-SubCell"/>
</dbReference>
<dbReference type="Pfam" id="PF00339">
    <property type="entry name" value="Arrestin_N"/>
    <property type="match status" value="1"/>
</dbReference>
<dbReference type="GO" id="GO:0005886">
    <property type="term" value="C:plasma membrane"/>
    <property type="evidence" value="ECO:0007669"/>
    <property type="project" value="UniProtKB-SubCell"/>
</dbReference>
<dbReference type="InterPro" id="IPR014756">
    <property type="entry name" value="Ig_E-set"/>
</dbReference>
<dbReference type="Gene3D" id="2.60.40.640">
    <property type="match status" value="2"/>
</dbReference>
<evidence type="ECO:0000313" key="16">
    <source>
        <dbReference type="Proteomes" id="UP000314986"/>
    </source>
</evidence>
<evidence type="ECO:0000256" key="11">
    <source>
        <dbReference type="ARBA" id="ARBA00023228"/>
    </source>
</evidence>
<dbReference type="InterPro" id="IPR011022">
    <property type="entry name" value="Arrestin_C-like"/>
</dbReference>
<evidence type="ECO:0000256" key="1">
    <source>
        <dbReference type="ARBA" id="ARBA00004371"/>
    </source>
</evidence>
<evidence type="ECO:0000256" key="2">
    <source>
        <dbReference type="ARBA" id="ARBA00004412"/>
    </source>
</evidence>
<reference evidence="16" key="2">
    <citation type="journal article" date="2007" name="PLoS Biol.">
        <title>Survey sequencing and comparative analysis of the elephant shark (Callorhinchus milii) genome.</title>
        <authorList>
            <person name="Venkatesh B."/>
            <person name="Kirkness E.F."/>
            <person name="Loh Y.H."/>
            <person name="Halpern A.L."/>
            <person name="Lee A.P."/>
            <person name="Johnson J."/>
            <person name="Dandona N."/>
            <person name="Viswanathan L.D."/>
            <person name="Tay A."/>
            <person name="Venter J.C."/>
            <person name="Strausberg R.L."/>
            <person name="Brenner S."/>
        </authorList>
    </citation>
    <scope>NUCLEOTIDE SEQUENCE [LARGE SCALE GENOMIC DNA]</scope>
</reference>
<dbReference type="PANTHER" id="PTHR11188:SF49">
    <property type="entry name" value="ARRESTIN DOMAIN-CONTAINING PROTEIN 3"/>
    <property type="match status" value="1"/>
</dbReference>
<dbReference type="InterPro" id="IPR014752">
    <property type="entry name" value="Arrestin-like_C"/>
</dbReference>
<keyword evidence="11" id="KW-0458">Lysosome</keyword>
<dbReference type="Ensembl" id="ENSCMIT00000041157.1">
    <property type="protein sequence ID" value="ENSCMIP00000040585.1"/>
    <property type="gene ID" value="ENSCMIG00000016916.1"/>
</dbReference>
<dbReference type="Pfam" id="PF02752">
    <property type="entry name" value="Arrestin_C"/>
    <property type="match status" value="1"/>
</dbReference>
<organism evidence="15 16">
    <name type="scientific">Callorhinchus milii</name>
    <name type="common">Ghost shark</name>
    <dbReference type="NCBI Taxonomy" id="7868"/>
    <lineage>
        <taxon>Eukaryota</taxon>
        <taxon>Metazoa</taxon>
        <taxon>Chordata</taxon>
        <taxon>Craniata</taxon>
        <taxon>Vertebrata</taxon>
        <taxon>Chondrichthyes</taxon>
        <taxon>Holocephali</taxon>
        <taxon>Chimaeriformes</taxon>
        <taxon>Callorhinchidae</taxon>
        <taxon>Callorhinchus</taxon>
    </lineage>
</organism>
<comment type="subcellular location">
    <subcellularLocation>
        <location evidence="3">Cell membrane</location>
        <topology evidence="3">Peripheral membrane protein</topology>
        <orientation evidence="3">Cytoplasmic side</orientation>
    </subcellularLocation>
    <subcellularLocation>
        <location evidence="4">Cytoplasm</location>
    </subcellularLocation>
    <subcellularLocation>
        <location evidence="2">Early endosome</location>
    </subcellularLocation>
    <subcellularLocation>
        <location evidence="1">Lysosome</location>
    </subcellularLocation>
</comment>
<evidence type="ECO:0000256" key="4">
    <source>
        <dbReference type="ARBA" id="ARBA00004496"/>
    </source>
</evidence>
<dbReference type="PANTHER" id="PTHR11188">
    <property type="entry name" value="ARRESTIN DOMAIN CONTAINING PROTEIN"/>
    <property type="match status" value="1"/>
</dbReference>
<evidence type="ECO:0000256" key="5">
    <source>
        <dbReference type="ARBA" id="ARBA00005298"/>
    </source>
</evidence>
<evidence type="ECO:0000256" key="13">
    <source>
        <dbReference type="ARBA" id="ARBA00045942"/>
    </source>
</evidence>
<dbReference type="SUPFAM" id="SSF81296">
    <property type="entry name" value="E set domains"/>
    <property type="match status" value="2"/>
</dbReference>
<sequence length="225" mass="25349">MRPGRYEYHFRFMLPQAPLPATFKGLYGKVEYTVEAKLNRPWKLSFSVEQPLPVFERIDINHPLLLLPHEDSKDKVLSGWCCTSGVISLNVKIRRKGYTQGEEIQIFAEFENGSSREVVPKAVIHQTQTFFAQGKSRKIQETIAKIDGEPVAPGQTGKWIGKGMLIPTLPPSYLSCRIITMEYTLMVYLSIPLALNLKVNLPLVIGTIALHPSYYSGGEQPEMLA</sequence>
<evidence type="ECO:0000256" key="9">
    <source>
        <dbReference type="ARBA" id="ARBA00022753"/>
    </source>
</evidence>
<reference evidence="16" key="3">
    <citation type="journal article" date="2014" name="Nature">
        <title>Elephant shark genome provides unique insights into gnathostome evolution.</title>
        <authorList>
            <consortium name="International Elephant Shark Genome Sequencing Consortium"/>
            <person name="Venkatesh B."/>
            <person name="Lee A.P."/>
            <person name="Ravi V."/>
            <person name="Maurya A.K."/>
            <person name="Lian M.M."/>
            <person name="Swann J.B."/>
            <person name="Ohta Y."/>
            <person name="Flajnik M.F."/>
            <person name="Sutoh Y."/>
            <person name="Kasahara M."/>
            <person name="Hoon S."/>
            <person name="Gangu V."/>
            <person name="Roy S.W."/>
            <person name="Irimia M."/>
            <person name="Korzh V."/>
            <person name="Kondrychyn I."/>
            <person name="Lim Z.W."/>
            <person name="Tay B.H."/>
            <person name="Tohari S."/>
            <person name="Kong K.W."/>
            <person name="Ho S."/>
            <person name="Lorente-Galdos B."/>
            <person name="Quilez J."/>
            <person name="Marques-Bonet T."/>
            <person name="Raney B.J."/>
            <person name="Ingham P.W."/>
            <person name="Tay A."/>
            <person name="Hillier L.W."/>
            <person name="Minx P."/>
            <person name="Boehm T."/>
            <person name="Wilson R.K."/>
            <person name="Brenner S."/>
            <person name="Warren W.C."/>
        </authorList>
    </citation>
    <scope>NUCLEOTIDE SEQUENCE [LARGE SCALE GENOMIC DNA]</scope>
</reference>
<name>A0A4W3K814_CALMI</name>
<protein>
    <recommendedName>
        <fullName evidence="12">Arrestin domain-containing protein 3</fullName>
    </recommendedName>
</protein>
<keyword evidence="6" id="KW-1003">Cell membrane</keyword>
<dbReference type="InterPro" id="IPR050357">
    <property type="entry name" value="Arrestin_domain-protein"/>
</dbReference>
<reference evidence="15" key="4">
    <citation type="submission" date="2025-08" db="UniProtKB">
        <authorList>
            <consortium name="Ensembl"/>
        </authorList>
    </citation>
    <scope>IDENTIFICATION</scope>
</reference>
<evidence type="ECO:0000313" key="15">
    <source>
        <dbReference type="Ensembl" id="ENSCMIP00000040585.1"/>
    </source>
</evidence>
<dbReference type="Proteomes" id="UP000314986">
    <property type="component" value="Unassembled WGS sequence"/>
</dbReference>
<keyword evidence="8" id="KW-0677">Repeat</keyword>
<keyword evidence="16" id="KW-1185">Reference proteome</keyword>
<dbReference type="GO" id="GO:0015031">
    <property type="term" value="P:protein transport"/>
    <property type="evidence" value="ECO:0007669"/>
    <property type="project" value="TreeGrafter"/>
</dbReference>
<keyword evidence="7" id="KW-0963">Cytoplasm</keyword>
<dbReference type="GeneTree" id="ENSGT00940000155411"/>
<evidence type="ECO:0000256" key="8">
    <source>
        <dbReference type="ARBA" id="ARBA00022737"/>
    </source>
</evidence>
<accession>A0A4W3K814</accession>
<reference evidence="16" key="1">
    <citation type="journal article" date="2006" name="Science">
        <title>Ancient noncoding elements conserved in the human genome.</title>
        <authorList>
            <person name="Venkatesh B."/>
            <person name="Kirkness E.F."/>
            <person name="Loh Y.H."/>
            <person name="Halpern A.L."/>
            <person name="Lee A.P."/>
            <person name="Johnson J."/>
            <person name="Dandona N."/>
            <person name="Viswanathan L.D."/>
            <person name="Tay A."/>
            <person name="Venter J.C."/>
            <person name="Strausberg R.L."/>
            <person name="Brenner S."/>
        </authorList>
    </citation>
    <scope>NUCLEOTIDE SEQUENCE [LARGE SCALE GENOMIC DNA]</scope>
</reference>
<dbReference type="InterPro" id="IPR011021">
    <property type="entry name" value="Arrestin-like_N"/>
</dbReference>
<evidence type="ECO:0000259" key="14">
    <source>
        <dbReference type="SMART" id="SM01017"/>
    </source>
</evidence>
<dbReference type="SMART" id="SM01017">
    <property type="entry name" value="Arrestin_C"/>
    <property type="match status" value="1"/>
</dbReference>
<dbReference type="OMA" id="NCDRRES"/>
<evidence type="ECO:0000256" key="7">
    <source>
        <dbReference type="ARBA" id="ARBA00022490"/>
    </source>
</evidence>
<evidence type="ECO:0000256" key="10">
    <source>
        <dbReference type="ARBA" id="ARBA00023136"/>
    </source>
</evidence>
<dbReference type="AlphaFoldDB" id="A0A4W3K814"/>
<comment type="similarity">
    <text evidence="5">Belongs to the arrestin family.</text>
</comment>
<reference evidence="15" key="5">
    <citation type="submission" date="2025-09" db="UniProtKB">
        <authorList>
            <consortium name="Ensembl"/>
        </authorList>
    </citation>
    <scope>IDENTIFICATION</scope>
</reference>
<dbReference type="GO" id="GO:0005764">
    <property type="term" value="C:lysosome"/>
    <property type="evidence" value="ECO:0007669"/>
    <property type="project" value="UniProtKB-SubCell"/>
</dbReference>
<keyword evidence="9" id="KW-0967">Endosome</keyword>
<keyword evidence="10" id="KW-0472">Membrane</keyword>
<evidence type="ECO:0000256" key="3">
    <source>
        <dbReference type="ARBA" id="ARBA00004413"/>
    </source>
</evidence>
<proteinExistence type="inferred from homology"/>
<feature type="domain" description="Arrestin C-terminal-like" evidence="14">
    <location>
        <begin position="83"/>
        <end position="210"/>
    </location>
</feature>
<comment type="function">
    <text evidence="13">Adapter protein that plays a role in regulating cell-surface expression of adrenergic receptors and probably also other G protein-coupled receptors. Plays a role in NEDD4-mediated ubiquitination and endocytosis af activated ADRB2 and subsequent ADRB2 degradation. May recruit NEDD4 to ADRB2. Alternatively, may function as adapter protein that does not play a major role in recruiting NEDD4 to ADRB2, but rather plays a role in a targeting ADRB2 to endosomes.</text>
</comment>